<evidence type="ECO:0000313" key="2">
    <source>
        <dbReference type="Proteomes" id="UP000831768"/>
    </source>
</evidence>
<accession>A0A8U0A608</accession>
<dbReference type="KEGG" id="haad:MW046_16305"/>
<sequence length="45" mass="4899">MNASAGGIPEKVVILLAVRQTNRRRVPTDLAGLTSFDRTGGLLFW</sequence>
<organism evidence="1 2">
    <name type="scientific">Halocatena salina</name>
    <dbReference type="NCBI Taxonomy" id="2934340"/>
    <lineage>
        <taxon>Archaea</taxon>
        <taxon>Methanobacteriati</taxon>
        <taxon>Methanobacteriota</taxon>
        <taxon>Stenosarchaea group</taxon>
        <taxon>Halobacteria</taxon>
        <taxon>Halobacteriales</taxon>
        <taxon>Natronomonadaceae</taxon>
        <taxon>Halocatena</taxon>
    </lineage>
</organism>
<dbReference type="EMBL" id="CP096021">
    <property type="protein sequence ID" value="UPM44611.1"/>
    <property type="molecule type" value="Genomic_DNA"/>
</dbReference>
<name>A0A8U0A608_9EURY</name>
<dbReference type="AlphaFoldDB" id="A0A8U0A608"/>
<evidence type="ECO:0000313" key="1">
    <source>
        <dbReference type="EMBL" id="UPM44611.1"/>
    </source>
</evidence>
<keyword evidence="2" id="KW-1185">Reference proteome</keyword>
<keyword evidence="1" id="KW-0614">Plasmid</keyword>
<dbReference type="Proteomes" id="UP000831768">
    <property type="component" value="Plasmid unnamed2"/>
</dbReference>
<gene>
    <name evidence="1" type="ORF">MW046_16305</name>
</gene>
<dbReference type="RefSeq" id="WP_247995265.1">
    <property type="nucleotide sequence ID" value="NZ_CP096021.1"/>
</dbReference>
<reference evidence="1" key="1">
    <citation type="submission" date="2022-04" db="EMBL/GenBank/DDBJ databases">
        <title>Halocatena sp. nov., isolated from a salt lake.</title>
        <authorList>
            <person name="Cui H.-L."/>
        </authorList>
    </citation>
    <scope>NUCLEOTIDE SEQUENCE</scope>
    <source>
        <strain evidence="1">AD-1</strain>
        <plasmid evidence="1">unnamed2</plasmid>
    </source>
</reference>
<dbReference type="GeneID" id="71929642"/>
<geneLocation type="plasmid" evidence="1 2">
    <name>unnamed2</name>
</geneLocation>
<proteinExistence type="predicted"/>
<protein>
    <submittedName>
        <fullName evidence="1">Uncharacterized protein</fullName>
    </submittedName>
</protein>